<dbReference type="GO" id="GO:0005634">
    <property type="term" value="C:nucleus"/>
    <property type="evidence" value="ECO:0007669"/>
    <property type="project" value="UniProtKB-SubCell"/>
</dbReference>
<feature type="region of interest" description="Disordered" evidence="7">
    <location>
        <begin position="1"/>
        <end position="48"/>
    </location>
</feature>
<name>A0A0F4ZIZ8_9PEZI</name>
<feature type="compositionally biased region" description="Polar residues" evidence="7">
    <location>
        <begin position="12"/>
        <end position="30"/>
    </location>
</feature>
<feature type="compositionally biased region" description="Basic residues" evidence="7">
    <location>
        <begin position="103"/>
        <end position="116"/>
    </location>
</feature>
<dbReference type="PANTHER" id="PTHR45803:SF5">
    <property type="entry name" value="SOX100B"/>
    <property type="match status" value="1"/>
</dbReference>
<dbReference type="GO" id="GO:0000978">
    <property type="term" value="F:RNA polymerase II cis-regulatory region sequence-specific DNA binding"/>
    <property type="evidence" value="ECO:0007669"/>
    <property type="project" value="TreeGrafter"/>
</dbReference>
<gene>
    <name evidence="9" type="ORF">TD95_003374</name>
</gene>
<keyword evidence="5 6" id="KW-0539">Nucleus</keyword>
<feature type="domain" description="HMG box" evidence="8">
    <location>
        <begin position="168"/>
        <end position="236"/>
    </location>
</feature>
<sequence length="474" mass="52353">MRTTRMPAMSVKPSQNHNYNSMRFSPQPSIYSDDGHMSQVQGYPPYATPVASPPMPASITVNPIISRPNLRSQAKPIVPKSAPRSADSRSGATARGRVEKSPTPKRKPSKKAKGSRSIKPPVEPLDIPLSKLAKNYPHIEIADISTFILRDYKERHEEIQRGKSPGKVKRPMNAFMLYRKAYQNVAKAYCTGDNHQIVSAVCGRSWAIESPTLREKFINWSTTERNNHQIAHPSYRFTPGKLPAAKKDGDEDDEDCDADGEVDDELDDDILQDSPAKKRHERIPKHQAATSKLKQPSLGATTTTITSLPESSHQNATTIYASQLHQPLYFGSQKHVSEYPGSEIDTTDSFGQSMYSQADAHFMQSIYGSPKNHTLVLPALGKPDAQPAADNPGFMMLPEEAPLQMAPWNPMGIPATGLTDPPPTMGESFFDQAWVFPCGQDSMAMLDSVMSVDPQMAYLTSGWVADDVNMPDFV</sequence>
<evidence type="ECO:0000259" key="8">
    <source>
        <dbReference type="PROSITE" id="PS50118"/>
    </source>
</evidence>
<dbReference type="GO" id="GO:0000981">
    <property type="term" value="F:DNA-binding transcription factor activity, RNA polymerase II-specific"/>
    <property type="evidence" value="ECO:0007669"/>
    <property type="project" value="TreeGrafter"/>
</dbReference>
<dbReference type="OrthoDB" id="2307332at2759"/>
<dbReference type="InterPro" id="IPR036910">
    <property type="entry name" value="HMG_box_dom_sf"/>
</dbReference>
<reference evidence="9 10" key="1">
    <citation type="submission" date="2015-03" db="EMBL/GenBank/DDBJ databases">
        <authorList>
            <person name="Radwan O."/>
            <person name="Al-Naeli F.A."/>
            <person name="Rendon G.A."/>
            <person name="Fields C."/>
        </authorList>
    </citation>
    <scope>NUCLEOTIDE SEQUENCE [LARGE SCALE GENOMIC DNA]</scope>
    <source>
        <strain evidence="9">CR-DP1</strain>
    </source>
</reference>
<evidence type="ECO:0000313" key="9">
    <source>
        <dbReference type="EMBL" id="KKA30522.1"/>
    </source>
</evidence>
<evidence type="ECO:0000256" key="3">
    <source>
        <dbReference type="ARBA" id="ARBA00023125"/>
    </source>
</evidence>
<evidence type="ECO:0000256" key="6">
    <source>
        <dbReference type="PROSITE-ProRule" id="PRU00267"/>
    </source>
</evidence>
<dbReference type="Proteomes" id="UP000033483">
    <property type="component" value="Unassembled WGS sequence"/>
</dbReference>
<keyword evidence="4" id="KW-0804">Transcription</keyword>
<dbReference type="EMBL" id="LAEV01000370">
    <property type="protein sequence ID" value="KKA30522.1"/>
    <property type="molecule type" value="Genomic_DNA"/>
</dbReference>
<comment type="caution">
    <text evidence="9">The sequence shown here is derived from an EMBL/GenBank/DDBJ whole genome shotgun (WGS) entry which is preliminary data.</text>
</comment>
<evidence type="ECO:0000313" key="10">
    <source>
        <dbReference type="Proteomes" id="UP000033483"/>
    </source>
</evidence>
<keyword evidence="2" id="KW-0805">Transcription regulation</keyword>
<keyword evidence="10" id="KW-1185">Reference proteome</keyword>
<dbReference type="Gene3D" id="1.10.30.10">
    <property type="entry name" value="High mobility group box domain"/>
    <property type="match status" value="1"/>
</dbReference>
<feature type="DNA-binding region" description="HMG box" evidence="6">
    <location>
        <begin position="168"/>
        <end position="236"/>
    </location>
</feature>
<evidence type="ECO:0000256" key="5">
    <source>
        <dbReference type="ARBA" id="ARBA00023242"/>
    </source>
</evidence>
<dbReference type="InterPro" id="IPR009071">
    <property type="entry name" value="HMG_box_dom"/>
</dbReference>
<dbReference type="AlphaFoldDB" id="A0A0F4ZIZ8"/>
<feature type="region of interest" description="Disordered" evidence="7">
    <location>
        <begin position="70"/>
        <end position="124"/>
    </location>
</feature>
<feature type="compositionally biased region" description="Acidic residues" evidence="7">
    <location>
        <begin position="250"/>
        <end position="271"/>
    </location>
</feature>
<keyword evidence="3 6" id="KW-0238">DNA-binding</keyword>
<dbReference type="PROSITE" id="PS50118">
    <property type="entry name" value="HMG_BOX_2"/>
    <property type="match status" value="1"/>
</dbReference>
<dbReference type="CDD" id="cd01389">
    <property type="entry name" value="HMG-box_ROX1-like"/>
    <property type="match status" value="1"/>
</dbReference>
<proteinExistence type="predicted"/>
<dbReference type="SUPFAM" id="SSF47095">
    <property type="entry name" value="HMG-box"/>
    <property type="match status" value="1"/>
</dbReference>
<evidence type="ECO:0000256" key="2">
    <source>
        <dbReference type="ARBA" id="ARBA00023015"/>
    </source>
</evidence>
<protein>
    <recommendedName>
        <fullName evidence="8">HMG box domain-containing protein</fullName>
    </recommendedName>
</protein>
<evidence type="ECO:0000256" key="4">
    <source>
        <dbReference type="ARBA" id="ARBA00023163"/>
    </source>
</evidence>
<evidence type="ECO:0000256" key="1">
    <source>
        <dbReference type="ARBA" id="ARBA00004123"/>
    </source>
</evidence>
<comment type="subcellular location">
    <subcellularLocation>
        <location evidence="1">Nucleus</location>
    </subcellularLocation>
</comment>
<evidence type="ECO:0000256" key="7">
    <source>
        <dbReference type="SAM" id="MobiDB-lite"/>
    </source>
</evidence>
<accession>A0A0F4ZIZ8</accession>
<dbReference type="PANTHER" id="PTHR45803">
    <property type="entry name" value="SOX100B"/>
    <property type="match status" value="1"/>
</dbReference>
<feature type="compositionally biased region" description="Polar residues" evidence="7">
    <location>
        <begin position="288"/>
        <end position="301"/>
    </location>
</feature>
<organism evidence="9 10">
    <name type="scientific">Thielaviopsis punctulata</name>
    <dbReference type="NCBI Taxonomy" id="72032"/>
    <lineage>
        <taxon>Eukaryota</taxon>
        <taxon>Fungi</taxon>
        <taxon>Dikarya</taxon>
        <taxon>Ascomycota</taxon>
        <taxon>Pezizomycotina</taxon>
        <taxon>Sordariomycetes</taxon>
        <taxon>Hypocreomycetidae</taxon>
        <taxon>Microascales</taxon>
        <taxon>Ceratocystidaceae</taxon>
        <taxon>Thielaviopsis</taxon>
    </lineage>
</organism>
<feature type="region of interest" description="Disordered" evidence="7">
    <location>
        <begin position="233"/>
        <end position="301"/>
    </location>
</feature>
<dbReference type="Pfam" id="PF00505">
    <property type="entry name" value="HMG_box"/>
    <property type="match status" value="1"/>
</dbReference>
<dbReference type="InterPro" id="IPR050917">
    <property type="entry name" value="SOX_TF"/>
</dbReference>